<dbReference type="Pfam" id="PF00005">
    <property type="entry name" value="ABC_tran"/>
    <property type="match status" value="1"/>
</dbReference>
<dbReference type="RefSeq" id="WP_244055159.1">
    <property type="nucleotide sequence ID" value="NZ_BQXH01000008.1"/>
</dbReference>
<evidence type="ECO:0000259" key="4">
    <source>
        <dbReference type="PROSITE" id="PS50893"/>
    </source>
</evidence>
<dbReference type="SMART" id="SM00382">
    <property type="entry name" value="AAA"/>
    <property type="match status" value="1"/>
</dbReference>
<dbReference type="InterPro" id="IPR050153">
    <property type="entry name" value="Metal_Ion_Import_ABC"/>
</dbReference>
<evidence type="ECO:0000256" key="2">
    <source>
        <dbReference type="ARBA" id="ARBA00022741"/>
    </source>
</evidence>
<evidence type="ECO:0000313" key="5">
    <source>
        <dbReference type="EMBL" id="GKS81410.1"/>
    </source>
</evidence>
<dbReference type="PANTHER" id="PTHR42734">
    <property type="entry name" value="METAL TRANSPORT SYSTEM ATP-BINDING PROTEIN TM_0124-RELATED"/>
    <property type="match status" value="1"/>
</dbReference>
<keyword evidence="3 5" id="KW-0067">ATP-binding</keyword>
<evidence type="ECO:0000256" key="3">
    <source>
        <dbReference type="ARBA" id="ARBA00022840"/>
    </source>
</evidence>
<feature type="domain" description="ABC transporter" evidence="4">
    <location>
        <begin position="1"/>
        <end position="211"/>
    </location>
</feature>
<keyword evidence="2" id="KW-0547">Nucleotide-binding</keyword>
<protein>
    <submittedName>
        <fullName evidence="5">ABC transporter ATP-binding protein</fullName>
    </submittedName>
</protein>
<dbReference type="EMBL" id="BQXH01000008">
    <property type="protein sequence ID" value="GKS81410.1"/>
    <property type="molecule type" value="Genomic_DNA"/>
</dbReference>
<dbReference type="GO" id="GO:0005524">
    <property type="term" value="F:ATP binding"/>
    <property type="evidence" value="ECO:0007669"/>
    <property type="project" value="UniProtKB-KW"/>
</dbReference>
<gene>
    <name evidence="5" type="ORF">LPAF129_10960</name>
</gene>
<dbReference type="InterPro" id="IPR003439">
    <property type="entry name" value="ABC_transporter-like_ATP-bd"/>
</dbReference>
<evidence type="ECO:0000313" key="6">
    <source>
        <dbReference type="Proteomes" id="UP001055149"/>
    </source>
</evidence>
<dbReference type="InterPro" id="IPR027417">
    <property type="entry name" value="P-loop_NTPase"/>
</dbReference>
<keyword evidence="6" id="KW-1185">Reference proteome</keyword>
<sequence length="211" mass="24340">MKFKNLQANYRERVVFTGVTGQLEPHQITMLLGQNGAGKSTLMTILGRLKKAQGQLECPESTLYLPQKNQLFDYLKVNDLLQLATTVTSATVNRIEQTLELADLLPRDFLHLSSGQQQRVWLAYALLQDKDVILLDEPLTFLDLKYQQRLLKLLVELKQEEQRTFLLSIHDPQLAREYGDVIWLLDQKGLTTGQPEQLLTEQKVKEFFELQ</sequence>
<accession>A0ABQ5JHF0</accession>
<organism evidence="5 6">
    <name type="scientific">Ligilactobacillus pabuli</name>
    <dbReference type="NCBI Taxonomy" id="2886039"/>
    <lineage>
        <taxon>Bacteria</taxon>
        <taxon>Bacillati</taxon>
        <taxon>Bacillota</taxon>
        <taxon>Bacilli</taxon>
        <taxon>Lactobacillales</taxon>
        <taxon>Lactobacillaceae</taxon>
        <taxon>Ligilactobacillus</taxon>
    </lineage>
</organism>
<dbReference type="PROSITE" id="PS50893">
    <property type="entry name" value="ABC_TRANSPORTER_2"/>
    <property type="match status" value="1"/>
</dbReference>
<dbReference type="Gene3D" id="3.40.50.300">
    <property type="entry name" value="P-loop containing nucleotide triphosphate hydrolases"/>
    <property type="match status" value="1"/>
</dbReference>
<comment type="caution">
    <text evidence="5">The sequence shown here is derived from an EMBL/GenBank/DDBJ whole genome shotgun (WGS) entry which is preliminary data.</text>
</comment>
<dbReference type="InterPro" id="IPR003593">
    <property type="entry name" value="AAA+_ATPase"/>
</dbReference>
<evidence type="ECO:0000256" key="1">
    <source>
        <dbReference type="ARBA" id="ARBA00022448"/>
    </source>
</evidence>
<dbReference type="Proteomes" id="UP001055149">
    <property type="component" value="Unassembled WGS sequence"/>
</dbReference>
<name>A0ABQ5JHF0_9LACO</name>
<keyword evidence="1" id="KW-0813">Transport</keyword>
<reference evidence="5" key="1">
    <citation type="journal article" date="2022" name="Int. J. Syst. Evol. Microbiol.">
        <title>A novel species of lactic acid bacteria, Ligilactobacillus pabuli sp. nov., isolated from alfalfa silage.</title>
        <authorList>
            <person name="Tohno M."/>
            <person name="Tanizawa Y."/>
            <person name="Sawada H."/>
            <person name="Sakamoto M."/>
            <person name="Ohkuma M."/>
            <person name="Kobayashi H."/>
        </authorList>
    </citation>
    <scope>NUCLEOTIDE SEQUENCE</scope>
    <source>
        <strain evidence="5">AF129</strain>
    </source>
</reference>
<proteinExistence type="predicted"/>
<dbReference type="SUPFAM" id="SSF52540">
    <property type="entry name" value="P-loop containing nucleoside triphosphate hydrolases"/>
    <property type="match status" value="1"/>
</dbReference>